<name>A0A0M2K551_9GAMM</name>
<evidence type="ECO:0000313" key="2">
    <source>
        <dbReference type="EMBL" id="AXF79101.1"/>
    </source>
</evidence>
<evidence type="ECO:0000313" key="1">
    <source>
        <dbReference type="EMBL" id="AXF79074.1"/>
    </source>
</evidence>
<dbReference type="InterPro" id="IPR021316">
    <property type="entry name" value="DUF2913"/>
</dbReference>
<accession>A0A0M2K551</accession>
<protein>
    <submittedName>
        <fullName evidence="1">DUF2913 family protein</fullName>
    </submittedName>
</protein>
<dbReference type="Proteomes" id="UP000264980">
    <property type="component" value="Plasmid unnamed3"/>
</dbReference>
<dbReference type="EMBL" id="CP013973">
    <property type="protein sequence ID" value="AXF79101.1"/>
    <property type="molecule type" value="Genomic_DNA"/>
</dbReference>
<organism evidence="3 4">
    <name type="scientific">Erwinia tracheiphila</name>
    <dbReference type="NCBI Taxonomy" id="65700"/>
    <lineage>
        <taxon>Bacteria</taxon>
        <taxon>Pseudomonadati</taxon>
        <taxon>Pseudomonadota</taxon>
        <taxon>Gammaproteobacteria</taxon>
        <taxon>Enterobacterales</taxon>
        <taxon>Erwiniaceae</taxon>
        <taxon>Erwinia</taxon>
    </lineage>
</organism>
<dbReference type="EMBL" id="CP013973">
    <property type="protein sequence ID" value="AXF79074.1"/>
    <property type="molecule type" value="Genomic_DNA"/>
</dbReference>
<dbReference type="AlphaFoldDB" id="A0A0M2K551"/>
<dbReference type="PATRIC" id="fig|65700.7.peg.6416"/>
<evidence type="ECO:0000313" key="5">
    <source>
        <dbReference type="Proteomes" id="UP000264980"/>
    </source>
</evidence>
<dbReference type="Pfam" id="PF11140">
    <property type="entry name" value="DUF2913"/>
    <property type="match status" value="1"/>
</dbReference>
<keyword evidence="1" id="KW-0614">Plasmid</keyword>
<dbReference type="EMBL" id="JXNU01000007">
    <property type="protein sequence ID" value="KKF34074.1"/>
    <property type="molecule type" value="Genomic_DNA"/>
</dbReference>
<sequence>MTVFYQKRTTEELAHLAWCLLVAVKLSQKQGKIRTDLQIHMFIMQWLTTAQKRKLFPRLVAQDILWLINEGKRYGFSAKLHRKLEYIWRASSGELLKQSVLFRFTFFIETLKTMGWRDFLLSPQEWHSYHRESVTANAVYTPKAKLHPAFSDGGELIKPLEIRFTGDISGVFPLLEQCHLRAEQRPDEEGFSVIMLLPEKA</sequence>
<dbReference type="Proteomes" id="UP000033924">
    <property type="component" value="Unassembled WGS sequence"/>
</dbReference>
<reference evidence="1 5" key="2">
    <citation type="submission" date="2016-01" db="EMBL/GenBank/DDBJ databases">
        <authorList>
            <person name="Oliw E.H."/>
        </authorList>
    </citation>
    <scope>NUCLEOTIDE SEQUENCE [LARGE SCALE GENOMIC DNA]</scope>
    <source>
        <strain evidence="1 5">MDcuke</strain>
        <plasmid evidence="1 5">unnamed3</plasmid>
    </source>
</reference>
<evidence type="ECO:0000313" key="3">
    <source>
        <dbReference type="EMBL" id="KKF34074.1"/>
    </source>
</evidence>
<gene>
    <name evidence="1" type="ORF">AV903_26810</name>
    <name evidence="2" type="ORF">AV903_26970</name>
    <name evidence="3" type="ORF">SY86_25960</name>
</gene>
<proteinExistence type="predicted"/>
<dbReference type="RefSeq" id="WP_016193191.1">
    <property type="nucleotide sequence ID" value="NZ_CP013973.1"/>
</dbReference>
<keyword evidence="4" id="KW-1185">Reference proteome</keyword>
<reference evidence="3 4" key="1">
    <citation type="submission" date="2015-01" db="EMBL/GenBank/DDBJ databases">
        <title>Erwinia tracheiphila.</title>
        <authorList>
            <person name="Shapiro L.R."/>
        </authorList>
    </citation>
    <scope>NUCLEOTIDE SEQUENCE [LARGE SCALE GENOMIC DNA]</scope>
    <source>
        <strain evidence="3 4">BuffGH</strain>
    </source>
</reference>
<evidence type="ECO:0000313" key="4">
    <source>
        <dbReference type="Proteomes" id="UP000033924"/>
    </source>
</evidence>
<geneLocation type="plasmid" evidence="1 5">
    <name>unnamed3</name>
</geneLocation>